<dbReference type="SMART" id="SM00785">
    <property type="entry name" value="AARP2CN"/>
    <property type="match status" value="1"/>
</dbReference>
<dbReference type="InterPro" id="IPR039761">
    <property type="entry name" value="Bms1/Tsr1"/>
</dbReference>
<feature type="domain" description="Bms1-type G" evidence="9">
    <location>
        <begin position="84"/>
        <end position="245"/>
    </location>
</feature>
<dbReference type="SMART" id="SM01362">
    <property type="entry name" value="DUF663"/>
    <property type="match status" value="1"/>
</dbReference>
<evidence type="ECO:0000256" key="4">
    <source>
        <dbReference type="ARBA" id="ARBA00037087"/>
    </source>
</evidence>
<dbReference type="InterPro" id="IPR030387">
    <property type="entry name" value="G_Bms1/Tsr1_dom"/>
</dbReference>
<dbReference type="GO" id="GO:0005525">
    <property type="term" value="F:GTP binding"/>
    <property type="evidence" value="ECO:0007669"/>
    <property type="project" value="TreeGrafter"/>
</dbReference>
<dbReference type="Pfam" id="PF22298">
    <property type="entry name" value="Tsr1_G-like"/>
    <property type="match status" value="1"/>
</dbReference>
<dbReference type="GO" id="GO:0030688">
    <property type="term" value="C:preribosome, small subunit precursor"/>
    <property type="evidence" value="ECO:0007669"/>
    <property type="project" value="TreeGrafter"/>
</dbReference>
<keyword evidence="2" id="KW-0690">Ribosome biogenesis</keyword>
<feature type="compositionally biased region" description="Basic residues" evidence="8">
    <location>
        <begin position="17"/>
        <end position="27"/>
    </location>
</feature>
<sequence length="789" mass="91381">MGLAKEVHRPGLLKQQNKAHKHGHHRSKSELRLAGKVKVPLKISRRAKVQNGREERRNQMAQNRLKKRSEVLEKKRQLGSVRTAPFLIAVVPLSVDVNVQKFMRVVEECTDEIESVKTSEGVLHLWMNRFKQKFSFVFPKRGNLFAILDSLKVADTVLFVVSALSKPYVDEVSQDIMTSILAQGLPATTVAVMELENVPKKKVSNCKQEIQKIINQWLPEDKIMTVDKSVDAQNLLRKIGSQKQRSVFQRDHRPHILAEHLEFVKDENSDFGVLKASGYLRGQTLSANSLIHIPGWGDFQMKQIDECIGPLHLFRKELLDNESHVTSQVLEVADPAKRTSLMSENVPDEMDAEQTWPTEKELEVAKEKQKKLVKKIPKGMSDYQACWIPDVEEVDDSEDEVDDELKEFKEAEMELDDVEEAEKSEDDEEYETVTVGEMDAQKYDQEMDLEEEKKAQEMIKEAKMDQMFPDEVDTPQDVPARDRFQKYRGLASFRTSPWDPRENLPYDYAKIFQFENFARTRKYVLSQIRDELAKGVAPGLFVTIHVENVPWEKFKEHKPSEPLVMYGLLEHERKMSVVNMVMKRNPNTAWAELPIKSKEELVIQCGYRRYKARPVYSQHTNGSKHKYERYFQPNSIVVATTFAPIIFQPASVLAFKENPNGTLDLVASGQVLSVNPDRLIIKRVVLSGHPFKINKKSAVIRFMFFNREDINWFKPVELKTKYGRRGHIKEALGTHGHFKAVFDGQLKSQDTVLLYLYKRVFPKWSYEENTKYSQCRYRNLQTIFEMETD</sequence>
<dbReference type="GO" id="GO:0034511">
    <property type="term" value="F:U3 snoRNA binding"/>
    <property type="evidence" value="ECO:0007669"/>
    <property type="project" value="TreeGrafter"/>
</dbReference>
<evidence type="ECO:0000256" key="1">
    <source>
        <dbReference type="ARBA" id="ARBA00004604"/>
    </source>
</evidence>
<evidence type="ECO:0000256" key="6">
    <source>
        <dbReference type="ARBA" id="ARBA00040070"/>
    </source>
</evidence>
<evidence type="ECO:0000256" key="8">
    <source>
        <dbReference type="SAM" id="MobiDB-lite"/>
    </source>
</evidence>
<evidence type="ECO:0000256" key="3">
    <source>
        <dbReference type="ARBA" id="ARBA00023242"/>
    </source>
</evidence>
<dbReference type="GO" id="GO:0003924">
    <property type="term" value="F:GTPase activity"/>
    <property type="evidence" value="ECO:0007669"/>
    <property type="project" value="TreeGrafter"/>
</dbReference>
<dbReference type="PROSITE" id="PS51714">
    <property type="entry name" value="G_BMS1"/>
    <property type="match status" value="1"/>
</dbReference>
<dbReference type="PANTHER" id="PTHR12858:SF1">
    <property type="entry name" value="PRE-RRNA-PROCESSING PROTEIN TSR1 HOMOLOG"/>
    <property type="match status" value="1"/>
</dbReference>
<comment type="similarity">
    <text evidence="5">Belongs to the TRAFAC class translation factor GTPase superfamily. Bms1-like GTPase family. TSR1 subfamily.</text>
</comment>
<feature type="region of interest" description="Disordered" evidence="8">
    <location>
        <begin position="1"/>
        <end position="32"/>
    </location>
</feature>
<gene>
    <name evidence="10" type="ORF">PYX00_007354</name>
</gene>
<dbReference type="PANTHER" id="PTHR12858">
    <property type="entry name" value="RIBOSOME BIOGENESIS PROTEIN"/>
    <property type="match status" value="1"/>
</dbReference>
<dbReference type="InterPro" id="IPR012948">
    <property type="entry name" value="AARP2CN"/>
</dbReference>
<dbReference type="AlphaFoldDB" id="A0AAW2HIU8"/>
<organism evidence="10">
    <name type="scientific">Menopon gallinae</name>
    <name type="common">poultry shaft louse</name>
    <dbReference type="NCBI Taxonomy" id="328185"/>
    <lineage>
        <taxon>Eukaryota</taxon>
        <taxon>Metazoa</taxon>
        <taxon>Ecdysozoa</taxon>
        <taxon>Arthropoda</taxon>
        <taxon>Hexapoda</taxon>
        <taxon>Insecta</taxon>
        <taxon>Pterygota</taxon>
        <taxon>Neoptera</taxon>
        <taxon>Paraneoptera</taxon>
        <taxon>Psocodea</taxon>
        <taxon>Troctomorpha</taxon>
        <taxon>Phthiraptera</taxon>
        <taxon>Amblycera</taxon>
        <taxon>Menoponidae</taxon>
        <taxon>Menopon</taxon>
    </lineage>
</organism>
<dbReference type="EMBL" id="JARGDH010000004">
    <property type="protein sequence ID" value="KAL0269715.1"/>
    <property type="molecule type" value="Genomic_DNA"/>
</dbReference>
<protein>
    <recommendedName>
        <fullName evidence="6">Pre-rRNA-processing protein TSR1 homolog</fullName>
    </recommendedName>
</protein>
<dbReference type="GO" id="GO:0000479">
    <property type="term" value="P:endonucleolytic cleavage of tricistronic rRNA transcript (SSU-rRNA, 5.8S rRNA, LSU-rRNA)"/>
    <property type="evidence" value="ECO:0007669"/>
    <property type="project" value="TreeGrafter"/>
</dbReference>
<dbReference type="InterPro" id="IPR007034">
    <property type="entry name" value="BMS1_TSR1_C"/>
</dbReference>
<dbReference type="GO" id="GO:0000462">
    <property type="term" value="P:maturation of SSU-rRNA from tricistronic rRNA transcript (SSU-rRNA, 5.8S rRNA, LSU-rRNA)"/>
    <property type="evidence" value="ECO:0007669"/>
    <property type="project" value="TreeGrafter"/>
</dbReference>
<dbReference type="Pfam" id="PF04950">
    <property type="entry name" value="RIBIOP_C"/>
    <property type="match status" value="1"/>
</dbReference>
<proteinExistence type="inferred from homology"/>
<evidence type="ECO:0000256" key="5">
    <source>
        <dbReference type="ARBA" id="ARBA00038288"/>
    </source>
</evidence>
<dbReference type="Pfam" id="PF08142">
    <property type="entry name" value="AARP2CN"/>
    <property type="match status" value="1"/>
</dbReference>
<comment type="subcellular location">
    <subcellularLocation>
        <location evidence="1">Nucleus</location>
        <location evidence="1">Nucleolus</location>
    </subcellularLocation>
</comment>
<evidence type="ECO:0000256" key="7">
    <source>
        <dbReference type="SAM" id="Coils"/>
    </source>
</evidence>
<evidence type="ECO:0000259" key="9">
    <source>
        <dbReference type="PROSITE" id="PS51714"/>
    </source>
</evidence>
<dbReference type="GO" id="GO:0005730">
    <property type="term" value="C:nucleolus"/>
    <property type="evidence" value="ECO:0007669"/>
    <property type="project" value="UniProtKB-SubCell"/>
</dbReference>
<accession>A0AAW2HIU8</accession>
<feature type="region of interest" description="Disordered" evidence="8">
    <location>
        <begin position="44"/>
        <end position="68"/>
    </location>
</feature>
<feature type="coiled-coil region" evidence="7">
    <location>
        <begin position="391"/>
        <end position="428"/>
    </location>
</feature>
<name>A0AAW2HIU8_9NEOP</name>
<reference evidence="10" key="1">
    <citation type="journal article" date="2024" name="Gigascience">
        <title>Chromosome-level genome of the poultry shaft louse Menopon gallinae provides insight into the host-switching and adaptive evolution of parasitic lice.</title>
        <authorList>
            <person name="Xu Y."/>
            <person name="Ma L."/>
            <person name="Liu S."/>
            <person name="Liang Y."/>
            <person name="Liu Q."/>
            <person name="He Z."/>
            <person name="Tian L."/>
            <person name="Duan Y."/>
            <person name="Cai W."/>
            <person name="Li H."/>
            <person name="Song F."/>
        </authorList>
    </citation>
    <scope>NUCLEOTIDE SEQUENCE</scope>
    <source>
        <strain evidence="10">Cailab_2023a</strain>
    </source>
</reference>
<evidence type="ECO:0000313" key="10">
    <source>
        <dbReference type="EMBL" id="KAL0269715.1"/>
    </source>
</evidence>
<keyword evidence="7" id="KW-0175">Coiled coil</keyword>
<keyword evidence="3" id="KW-0539">Nucleus</keyword>
<comment type="function">
    <text evidence="4">Required during maturation of the 40S ribosomal subunit in the nucleolus.</text>
</comment>
<evidence type="ECO:0000256" key="2">
    <source>
        <dbReference type="ARBA" id="ARBA00022517"/>
    </source>
</evidence>
<dbReference type="EMBL" id="JARGDH010000004">
    <property type="protein sequence ID" value="KAL0269716.1"/>
    <property type="molecule type" value="Genomic_DNA"/>
</dbReference>
<comment type="caution">
    <text evidence="10">The sequence shown here is derived from an EMBL/GenBank/DDBJ whole genome shotgun (WGS) entry which is preliminary data.</text>
</comment>